<reference evidence="2" key="2">
    <citation type="journal article" date="2024" name="Plant">
        <title>Genomic evolution and insights into agronomic trait innovations of Sesamum species.</title>
        <authorList>
            <person name="Miao H."/>
            <person name="Wang L."/>
            <person name="Qu L."/>
            <person name="Liu H."/>
            <person name="Sun Y."/>
            <person name="Le M."/>
            <person name="Wang Q."/>
            <person name="Wei S."/>
            <person name="Zheng Y."/>
            <person name="Lin W."/>
            <person name="Duan Y."/>
            <person name="Cao H."/>
            <person name="Xiong S."/>
            <person name="Wang X."/>
            <person name="Wei L."/>
            <person name="Li C."/>
            <person name="Ma Q."/>
            <person name="Ju M."/>
            <person name="Zhao R."/>
            <person name="Li G."/>
            <person name="Mu C."/>
            <person name="Tian Q."/>
            <person name="Mei H."/>
            <person name="Zhang T."/>
            <person name="Gao T."/>
            <person name="Zhang H."/>
        </authorList>
    </citation>
    <scope>NUCLEOTIDE SEQUENCE</scope>
    <source>
        <strain evidence="2">G02</strain>
    </source>
</reference>
<proteinExistence type="predicted"/>
<evidence type="ECO:0008006" key="3">
    <source>
        <dbReference type="Google" id="ProtNLM"/>
    </source>
</evidence>
<feature type="compositionally biased region" description="Basic and acidic residues" evidence="1">
    <location>
        <begin position="29"/>
        <end position="41"/>
    </location>
</feature>
<reference evidence="2" key="1">
    <citation type="submission" date="2020-06" db="EMBL/GenBank/DDBJ databases">
        <authorList>
            <person name="Li T."/>
            <person name="Hu X."/>
            <person name="Zhang T."/>
            <person name="Song X."/>
            <person name="Zhang H."/>
            <person name="Dai N."/>
            <person name="Sheng W."/>
            <person name="Hou X."/>
            <person name="Wei L."/>
        </authorList>
    </citation>
    <scope>NUCLEOTIDE SEQUENCE</scope>
    <source>
        <strain evidence="2">G02</strain>
        <tissue evidence="2">Leaf</tissue>
    </source>
</reference>
<dbReference type="PANTHER" id="PTHR33223">
    <property type="entry name" value="CCHC-TYPE DOMAIN-CONTAINING PROTEIN"/>
    <property type="match status" value="1"/>
</dbReference>
<dbReference type="PANTHER" id="PTHR33223:SF3">
    <property type="match status" value="1"/>
</dbReference>
<feature type="region of interest" description="Disordered" evidence="1">
    <location>
        <begin position="1"/>
        <end position="41"/>
    </location>
</feature>
<dbReference type="EMBL" id="JACGWJ010000009">
    <property type="protein sequence ID" value="KAL0400274.1"/>
    <property type="molecule type" value="Genomic_DNA"/>
</dbReference>
<protein>
    <recommendedName>
        <fullName evidence="3">Retrotransposon gag domain-containing protein</fullName>
    </recommendedName>
</protein>
<accession>A0AAW2T6B7</accession>
<dbReference type="AlphaFoldDB" id="A0AAW2T6B7"/>
<organism evidence="2">
    <name type="scientific">Sesamum radiatum</name>
    <name type="common">Black benniseed</name>
    <dbReference type="NCBI Taxonomy" id="300843"/>
    <lineage>
        <taxon>Eukaryota</taxon>
        <taxon>Viridiplantae</taxon>
        <taxon>Streptophyta</taxon>
        <taxon>Embryophyta</taxon>
        <taxon>Tracheophyta</taxon>
        <taxon>Spermatophyta</taxon>
        <taxon>Magnoliopsida</taxon>
        <taxon>eudicotyledons</taxon>
        <taxon>Gunneridae</taxon>
        <taxon>Pentapetalae</taxon>
        <taxon>asterids</taxon>
        <taxon>lamiids</taxon>
        <taxon>Lamiales</taxon>
        <taxon>Pedaliaceae</taxon>
        <taxon>Sesamum</taxon>
    </lineage>
</organism>
<gene>
    <name evidence="2" type="ORF">Sradi_2370700</name>
</gene>
<name>A0AAW2T6B7_SESRA</name>
<evidence type="ECO:0000256" key="1">
    <source>
        <dbReference type="SAM" id="MobiDB-lite"/>
    </source>
</evidence>
<sequence>MPRSSRTGDLQFDPEIEKTTRRLRRETKKHTEEASTSYEDGKDITLEFKQSLGESAEEVMAIVPERSIKDMTSLDLNQQLLCTEYPDLKVNFELKSGLIHLLPTFRGLAGEDQHKHLKEFHVVCSGMRRQGITEEQVKLRAFPFSLAEQAKDWLYLLPSGSITTWNDLKRQFLKKYFLAS</sequence>
<evidence type="ECO:0000313" key="2">
    <source>
        <dbReference type="EMBL" id="KAL0400274.1"/>
    </source>
</evidence>
<comment type="caution">
    <text evidence="2">The sequence shown here is derived from an EMBL/GenBank/DDBJ whole genome shotgun (WGS) entry which is preliminary data.</text>
</comment>